<accession>A0AAD6UDF3</accession>
<dbReference type="Proteomes" id="UP001222325">
    <property type="component" value="Unassembled WGS sequence"/>
</dbReference>
<dbReference type="AlphaFoldDB" id="A0AAD6UDF3"/>
<keyword evidence="2" id="KW-1185">Reference proteome</keyword>
<comment type="caution">
    <text evidence="1">The sequence shown here is derived from an EMBL/GenBank/DDBJ whole genome shotgun (WGS) entry which is preliminary data.</text>
</comment>
<dbReference type="SUPFAM" id="SSF51126">
    <property type="entry name" value="Pectin lyase-like"/>
    <property type="match status" value="1"/>
</dbReference>
<dbReference type="EMBL" id="JARJCN010000006">
    <property type="protein sequence ID" value="KAJ7099950.1"/>
    <property type="molecule type" value="Genomic_DNA"/>
</dbReference>
<dbReference type="Gene3D" id="2.160.20.10">
    <property type="entry name" value="Single-stranded right-handed beta-helix, Pectin lyase-like"/>
    <property type="match status" value="1"/>
</dbReference>
<evidence type="ECO:0000313" key="1">
    <source>
        <dbReference type="EMBL" id="KAJ7099950.1"/>
    </source>
</evidence>
<name>A0AAD6UDF3_9AGAR</name>
<gene>
    <name evidence="1" type="ORF">B0H15DRAFT_770977</name>
</gene>
<reference evidence="1" key="1">
    <citation type="submission" date="2023-03" db="EMBL/GenBank/DDBJ databases">
        <title>Massive genome expansion in bonnet fungi (Mycena s.s.) driven by repeated elements and novel gene families across ecological guilds.</title>
        <authorList>
            <consortium name="Lawrence Berkeley National Laboratory"/>
            <person name="Harder C.B."/>
            <person name="Miyauchi S."/>
            <person name="Viragh M."/>
            <person name="Kuo A."/>
            <person name="Thoen E."/>
            <person name="Andreopoulos B."/>
            <person name="Lu D."/>
            <person name="Skrede I."/>
            <person name="Drula E."/>
            <person name="Henrissat B."/>
            <person name="Morin E."/>
            <person name="Kohler A."/>
            <person name="Barry K."/>
            <person name="LaButti K."/>
            <person name="Morin E."/>
            <person name="Salamov A."/>
            <person name="Lipzen A."/>
            <person name="Mereny Z."/>
            <person name="Hegedus B."/>
            <person name="Baldrian P."/>
            <person name="Stursova M."/>
            <person name="Weitz H."/>
            <person name="Taylor A."/>
            <person name="Grigoriev I.V."/>
            <person name="Nagy L.G."/>
            <person name="Martin F."/>
            <person name="Kauserud H."/>
        </authorList>
    </citation>
    <scope>NUCLEOTIDE SEQUENCE</scope>
    <source>
        <strain evidence="1">CBHHK173m</strain>
    </source>
</reference>
<evidence type="ECO:0000313" key="2">
    <source>
        <dbReference type="Proteomes" id="UP001222325"/>
    </source>
</evidence>
<sequence length="71" mass="7443">MNKAIWSAWNKGDPRADNIFFGDFNTTGTGASGASRPSFATVLTAAQVTSYSISSAVGSEYASWVDAAYVV</sequence>
<proteinExistence type="predicted"/>
<dbReference type="InterPro" id="IPR012334">
    <property type="entry name" value="Pectin_lyas_fold"/>
</dbReference>
<organism evidence="1 2">
    <name type="scientific">Mycena belliarum</name>
    <dbReference type="NCBI Taxonomy" id="1033014"/>
    <lineage>
        <taxon>Eukaryota</taxon>
        <taxon>Fungi</taxon>
        <taxon>Dikarya</taxon>
        <taxon>Basidiomycota</taxon>
        <taxon>Agaricomycotina</taxon>
        <taxon>Agaricomycetes</taxon>
        <taxon>Agaricomycetidae</taxon>
        <taxon>Agaricales</taxon>
        <taxon>Marasmiineae</taxon>
        <taxon>Mycenaceae</taxon>
        <taxon>Mycena</taxon>
    </lineage>
</organism>
<dbReference type="InterPro" id="IPR011050">
    <property type="entry name" value="Pectin_lyase_fold/virulence"/>
</dbReference>
<protein>
    <submittedName>
        <fullName evidence="1">Uncharacterized protein</fullName>
    </submittedName>
</protein>